<dbReference type="EMBL" id="JAFFGZ010000001">
    <property type="protein sequence ID" value="KAK4648700.1"/>
    <property type="molecule type" value="Genomic_DNA"/>
</dbReference>
<comment type="caution">
    <text evidence="1">The sequence shown here is derived from an EMBL/GenBank/DDBJ whole genome shotgun (WGS) entry which is preliminary data.</text>
</comment>
<accession>A0ABR0FZ05</accession>
<evidence type="ECO:0000313" key="1">
    <source>
        <dbReference type="EMBL" id="KAK4648700.1"/>
    </source>
</evidence>
<organism evidence="1 2">
    <name type="scientific">Podospora bellae-mahoneyi</name>
    <dbReference type="NCBI Taxonomy" id="2093777"/>
    <lineage>
        <taxon>Eukaryota</taxon>
        <taxon>Fungi</taxon>
        <taxon>Dikarya</taxon>
        <taxon>Ascomycota</taxon>
        <taxon>Pezizomycotina</taxon>
        <taxon>Sordariomycetes</taxon>
        <taxon>Sordariomycetidae</taxon>
        <taxon>Sordariales</taxon>
        <taxon>Podosporaceae</taxon>
        <taxon>Podospora</taxon>
    </lineage>
</organism>
<evidence type="ECO:0000313" key="2">
    <source>
        <dbReference type="Proteomes" id="UP001322138"/>
    </source>
</evidence>
<proteinExistence type="predicted"/>
<dbReference type="RefSeq" id="XP_062737675.1">
    <property type="nucleotide sequence ID" value="XM_062874535.1"/>
</dbReference>
<protein>
    <submittedName>
        <fullName evidence="1">Uncharacterized protein</fullName>
    </submittedName>
</protein>
<gene>
    <name evidence="1" type="ORF">QC761_112525</name>
</gene>
<dbReference type="Proteomes" id="UP001322138">
    <property type="component" value="Unassembled WGS sequence"/>
</dbReference>
<name>A0ABR0FZ05_9PEZI</name>
<reference evidence="1 2" key="1">
    <citation type="journal article" date="2023" name="bioRxiv">
        <title>High-quality genome assemblies of four members of thePodospora anserinaspecies complex.</title>
        <authorList>
            <person name="Ament-Velasquez S.L."/>
            <person name="Vogan A.A."/>
            <person name="Wallerman O."/>
            <person name="Hartmann F."/>
            <person name="Gautier V."/>
            <person name="Silar P."/>
            <person name="Giraud T."/>
            <person name="Johannesson H."/>
        </authorList>
    </citation>
    <scope>NUCLEOTIDE SEQUENCE [LARGE SCALE GENOMIC DNA]</scope>
    <source>
        <strain evidence="1 2">CBS 112042</strain>
    </source>
</reference>
<keyword evidence="2" id="KW-1185">Reference proteome</keyword>
<dbReference type="GeneID" id="87894017"/>
<sequence length="100" mass="11341">MARENLKLTLFTYPREYAHSEKSCHSNLGTLVEFDIPKDGNGKEGQNEVGYGVDDAVGDGHARDDVFVDAWRPLFVRLQEYMVCLIEFVTYQLPPDGSRT</sequence>